<gene>
    <name evidence="3" type="ORF">DDB_G0293938</name>
</gene>
<sequence>MLKSISILSNYYKINSISTTLTTTTKFIPTLIVNNYNINETIISSPLPSPLSLSYQIANYSNKKRGPNLRRNSYTHGQDVRKIKRRESRATQNEILFEDNIKPIDSTEPIPKNKPSHLHSKPITHKEKLETLEHHHQKKLLRDQKFKDQQRKLLINTLEEEKQQQQQQQQQEQQELEQEQQQDEQDEDHNVNKKRKQKKQLERLKQFGFDTIEPELSQSEGKTEYSSFTNKIEEFEDQSTFEADLSTFGGNKNIKFDLSKIQEFNPADELENLSSFDDDDDVSISEEAHEMTLEDAHKRFNFSDDELEMLNRGVKEKFKKQQQQQQQKQKGIEEDEEEEEDEELIDEIEKYETILNEKKNKLLMKKQNRKQLNLDLKKEKTQQNNLDKQLKSQKSKQEIIEKQGEEDQEKREVENSKSNKKVSSTQINYLNSQKVIEHIQELHNKKMRESKTYKEKDLSPVTIDEVMNFLATTHLDDFCVIDISKKCTWAEYLVIASSDSTRLLSNTEKDIMQAFKHRFEQLHPATNNSDQWRVVDLNPIVIHLFETQTREYYDLENLWVTRRETDWEFEESWDDEMTSRIEEDKENDDDGDDEE</sequence>
<dbReference type="VEuPathDB" id="AmoebaDB:DDB_G0293938"/>
<dbReference type="STRING" id="44689.Q54B26"/>
<dbReference type="Proteomes" id="UP000002195">
    <property type="component" value="Unassembled WGS sequence"/>
</dbReference>
<evidence type="ECO:0000313" key="4">
    <source>
        <dbReference type="Proteomes" id="UP000002195"/>
    </source>
</evidence>
<dbReference type="GO" id="GO:0090071">
    <property type="term" value="P:negative regulation of ribosome biogenesis"/>
    <property type="evidence" value="ECO:0000318"/>
    <property type="project" value="GO_Central"/>
</dbReference>
<dbReference type="PANTHER" id="PTHR21043:SF0">
    <property type="entry name" value="MITOCHONDRIAL ASSEMBLY OF RIBOSOMAL LARGE SUBUNIT PROTEIN 1"/>
    <property type="match status" value="1"/>
</dbReference>
<dbReference type="Pfam" id="PF02410">
    <property type="entry name" value="RsfS"/>
    <property type="match status" value="1"/>
</dbReference>
<dbReference type="PANTHER" id="PTHR21043">
    <property type="entry name" value="IOJAP SUPERFAMILY ORTHOLOG"/>
    <property type="match status" value="1"/>
</dbReference>
<comment type="similarity">
    <text evidence="1">Belongs to the Iojap/RsfS family.</text>
</comment>
<dbReference type="KEGG" id="ddi:DDB_G0293938"/>
<feature type="compositionally biased region" description="Acidic residues" evidence="2">
    <location>
        <begin position="584"/>
        <end position="595"/>
    </location>
</feature>
<dbReference type="Gene3D" id="3.30.460.10">
    <property type="entry name" value="Beta Polymerase, domain 2"/>
    <property type="match status" value="1"/>
</dbReference>
<dbReference type="SMR" id="Q54B26"/>
<feature type="compositionally biased region" description="Acidic residues" evidence="2">
    <location>
        <begin position="333"/>
        <end position="345"/>
    </location>
</feature>
<protein>
    <submittedName>
        <fullName evidence="3">Uncharacterized protein</fullName>
    </submittedName>
</protein>
<dbReference type="GeneID" id="8629505"/>
<accession>Q54B26</accession>
<dbReference type="InParanoid" id="Q54B26"/>
<organism evidence="3 4">
    <name type="scientific">Dictyostelium discoideum</name>
    <name type="common">Social amoeba</name>
    <dbReference type="NCBI Taxonomy" id="44689"/>
    <lineage>
        <taxon>Eukaryota</taxon>
        <taxon>Amoebozoa</taxon>
        <taxon>Evosea</taxon>
        <taxon>Eumycetozoa</taxon>
        <taxon>Dictyostelia</taxon>
        <taxon>Dictyosteliales</taxon>
        <taxon>Dictyosteliaceae</taxon>
        <taxon>Dictyostelium</taxon>
    </lineage>
</organism>
<feature type="region of interest" description="Disordered" evidence="2">
    <location>
        <begin position="99"/>
        <end position="122"/>
    </location>
</feature>
<reference evidence="3 4" key="1">
    <citation type="journal article" date="2005" name="Nature">
        <title>The genome of the social amoeba Dictyostelium discoideum.</title>
        <authorList>
            <consortium name="The Dictyostelium discoideum Sequencing Consortium"/>
            <person name="Eichinger L."/>
            <person name="Pachebat J.A."/>
            <person name="Glockner G."/>
            <person name="Rajandream M.A."/>
            <person name="Sucgang R."/>
            <person name="Berriman M."/>
            <person name="Song J."/>
            <person name="Olsen R."/>
            <person name="Szafranski K."/>
            <person name="Xu Q."/>
            <person name="Tunggal B."/>
            <person name="Kummerfeld S."/>
            <person name="Madera M."/>
            <person name="Konfortov B.A."/>
            <person name="Rivero F."/>
            <person name="Bankier A.T."/>
            <person name="Lehmann R."/>
            <person name="Hamlin N."/>
            <person name="Davies R."/>
            <person name="Gaudet P."/>
            <person name="Fey P."/>
            <person name="Pilcher K."/>
            <person name="Chen G."/>
            <person name="Saunders D."/>
            <person name="Sodergren E."/>
            <person name="Davis P."/>
            <person name="Kerhornou A."/>
            <person name="Nie X."/>
            <person name="Hall N."/>
            <person name="Anjard C."/>
            <person name="Hemphill L."/>
            <person name="Bason N."/>
            <person name="Farbrother P."/>
            <person name="Desany B."/>
            <person name="Just E."/>
            <person name="Morio T."/>
            <person name="Rost R."/>
            <person name="Churcher C."/>
            <person name="Cooper J."/>
            <person name="Haydock S."/>
            <person name="van Driessche N."/>
            <person name="Cronin A."/>
            <person name="Goodhead I."/>
            <person name="Muzny D."/>
            <person name="Mourier T."/>
            <person name="Pain A."/>
            <person name="Lu M."/>
            <person name="Harper D."/>
            <person name="Lindsay R."/>
            <person name="Hauser H."/>
            <person name="James K."/>
            <person name="Quiles M."/>
            <person name="Madan Babu M."/>
            <person name="Saito T."/>
            <person name="Buchrieser C."/>
            <person name="Wardroper A."/>
            <person name="Felder M."/>
            <person name="Thangavelu M."/>
            <person name="Johnson D."/>
            <person name="Knights A."/>
            <person name="Loulseged H."/>
            <person name="Mungall K."/>
            <person name="Oliver K."/>
            <person name="Price C."/>
            <person name="Quail M.A."/>
            <person name="Urushihara H."/>
            <person name="Hernandez J."/>
            <person name="Rabbinowitsch E."/>
            <person name="Steffen D."/>
            <person name="Sanders M."/>
            <person name="Ma J."/>
            <person name="Kohara Y."/>
            <person name="Sharp S."/>
            <person name="Simmonds M."/>
            <person name="Spiegler S."/>
            <person name="Tivey A."/>
            <person name="Sugano S."/>
            <person name="White B."/>
            <person name="Walker D."/>
            <person name="Woodward J."/>
            <person name="Winckler T."/>
            <person name="Tanaka Y."/>
            <person name="Shaulsky G."/>
            <person name="Schleicher M."/>
            <person name="Weinstock G."/>
            <person name="Rosenthal A."/>
            <person name="Cox E.C."/>
            <person name="Chisholm R.L."/>
            <person name="Gibbs R."/>
            <person name="Loomis W.F."/>
            <person name="Platzer M."/>
            <person name="Kay R.R."/>
            <person name="Williams J."/>
            <person name="Dear P.H."/>
            <person name="Noegel A.A."/>
            <person name="Barrell B."/>
            <person name="Kuspa A."/>
        </authorList>
    </citation>
    <scope>NUCLEOTIDE SEQUENCE [LARGE SCALE GENOMIC DNA]</scope>
    <source>
        <strain evidence="3 4">AX4</strain>
    </source>
</reference>
<dbReference type="NCBIfam" id="TIGR00090">
    <property type="entry name" value="rsfS_iojap_ybeB"/>
    <property type="match status" value="1"/>
</dbReference>
<dbReference type="eggNOG" id="KOG3212">
    <property type="taxonomic scope" value="Eukaryota"/>
</dbReference>
<dbReference type="GO" id="GO:0017148">
    <property type="term" value="P:negative regulation of translation"/>
    <property type="evidence" value="ECO:0000318"/>
    <property type="project" value="GO_Central"/>
</dbReference>
<feature type="region of interest" description="Disordered" evidence="2">
    <location>
        <begin position="570"/>
        <end position="595"/>
    </location>
</feature>
<dbReference type="PaxDb" id="44689-DDB0192211"/>
<dbReference type="GO" id="GO:0043023">
    <property type="term" value="F:ribosomal large subunit binding"/>
    <property type="evidence" value="ECO:0000318"/>
    <property type="project" value="GO_Central"/>
</dbReference>
<dbReference type="dictyBase" id="DDB_G0293938"/>
<dbReference type="InterPro" id="IPR043519">
    <property type="entry name" value="NT_sf"/>
</dbReference>
<feature type="compositionally biased region" description="Acidic residues" evidence="2">
    <location>
        <begin position="174"/>
        <end position="187"/>
    </location>
</feature>
<feature type="region of interest" description="Disordered" evidence="2">
    <location>
        <begin position="313"/>
        <end position="345"/>
    </location>
</feature>
<evidence type="ECO:0000313" key="3">
    <source>
        <dbReference type="EMBL" id="EAL60468.1"/>
    </source>
</evidence>
<dbReference type="FunCoup" id="Q54B26">
    <property type="interactions" value="396"/>
</dbReference>
<dbReference type="EMBL" id="AAFI02000224">
    <property type="protein sequence ID" value="EAL60468.1"/>
    <property type="molecule type" value="Genomic_DNA"/>
</dbReference>
<comment type="caution">
    <text evidence="3">The sequence shown here is derived from an EMBL/GenBank/DDBJ whole genome shotgun (WGS) entry which is preliminary data.</text>
</comment>
<dbReference type="RefSeq" id="XP_628890.1">
    <property type="nucleotide sequence ID" value="XM_628888.1"/>
</dbReference>
<dbReference type="HOGENOM" id="CLU_458881_0_0_1"/>
<evidence type="ECO:0000256" key="2">
    <source>
        <dbReference type="SAM" id="MobiDB-lite"/>
    </source>
</evidence>
<dbReference type="SUPFAM" id="SSF81301">
    <property type="entry name" value="Nucleotidyltransferase"/>
    <property type="match status" value="1"/>
</dbReference>
<feature type="compositionally biased region" description="Basic and acidic residues" evidence="2">
    <location>
        <begin position="395"/>
        <end position="417"/>
    </location>
</feature>
<dbReference type="InterPro" id="IPR004394">
    <property type="entry name" value="Iojap/RsfS/C7orf30"/>
</dbReference>
<keyword evidence="4" id="KW-1185">Reference proteome</keyword>
<dbReference type="FunFam" id="3.30.460.10:FF:000139">
    <property type="entry name" value="Uncharacterized protein"/>
    <property type="match status" value="1"/>
</dbReference>
<feature type="compositionally biased region" description="Low complexity" evidence="2">
    <location>
        <begin position="164"/>
        <end position="173"/>
    </location>
</feature>
<dbReference type="OMA" id="ETLWSTR"/>
<feature type="region of interest" description="Disordered" evidence="2">
    <location>
        <begin position="164"/>
        <end position="199"/>
    </location>
</feature>
<evidence type="ECO:0000256" key="1">
    <source>
        <dbReference type="ARBA" id="ARBA00010574"/>
    </source>
</evidence>
<name>Q54B26_DICDI</name>
<proteinExistence type="inferred from homology"/>
<feature type="region of interest" description="Disordered" evidence="2">
    <location>
        <begin position="375"/>
        <end position="424"/>
    </location>
</feature>
<dbReference type="GO" id="GO:0005739">
    <property type="term" value="C:mitochondrion"/>
    <property type="evidence" value="ECO:0000318"/>
    <property type="project" value="GO_Central"/>
</dbReference>
<dbReference type="AlphaFoldDB" id="Q54B26"/>